<keyword evidence="1" id="KW-0446">Lipid-binding</keyword>
<evidence type="ECO:0000256" key="1">
    <source>
        <dbReference type="ARBA" id="ARBA00023121"/>
    </source>
</evidence>
<accession>A0A1I0PG36</accession>
<dbReference type="InterPro" id="IPR003797">
    <property type="entry name" value="DegV"/>
</dbReference>
<gene>
    <name evidence="3" type="ORF">SAMN05421659_10560</name>
</gene>
<protein>
    <recommendedName>
        <fullName evidence="2">DhaL domain-containing protein</fullName>
    </recommendedName>
</protein>
<dbReference type="EMBL" id="FOJI01000005">
    <property type="protein sequence ID" value="SEW13308.1"/>
    <property type="molecule type" value="Genomic_DNA"/>
</dbReference>
<dbReference type="SMART" id="SM01121">
    <property type="entry name" value="Dak1_2"/>
    <property type="match status" value="1"/>
</dbReference>
<evidence type="ECO:0000313" key="3">
    <source>
        <dbReference type="EMBL" id="SEW13308.1"/>
    </source>
</evidence>
<dbReference type="NCBIfam" id="TIGR00762">
    <property type="entry name" value="DegV"/>
    <property type="match status" value="1"/>
</dbReference>
<dbReference type="InterPro" id="IPR036117">
    <property type="entry name" value="DhaL_dom_sf"/>
</dbReference>
<dbReference type="Gene3D" id="3.30.1180.10">
    <property type="match status" value="1"/>
</dbReference>
<dbReference type="Pfam" id="PF02645">
    <property type="entry name" value="DegV"/>
    <property type="match status" value="1"/>
</dbReference>
<dbReference type="GO" id="GO:0004371">
    <property type="term" value="F:glycerone kinase activity"/>
    <property type="evidence" value="ECO:0007669"/>
    <property type="project" value="InterPro"/>
</dbReference>
<name>A0A1I0PG36_9FIRM</name>
<dbReference type="InterPro" id="IPR004007">
    <property type="entry name" value="DhaL_dom"/>
</dbReference>
<organism evidence="3 4">
    <name type="scientific">[Clostridium] fimetarium</name>
    <dbReference type="NCBI Taxonomy" id="99656"/>
    <lineage>
        <taxon>Bacteria</taxon>
        <taxon>Bacillati</taxon>
        <taxon>Bacillota</taxon>
        <taxon>Clostridia</taxon>
        <taxon>Lachnospirales</taxon>
        <taxon>Lachnospiraceae</taxon>
    </lineage>
</organism>
<evidence type="ECO:0000313" key="4">
    <source>
        <dbReference type="Proteomes" id="UP000199701"/>
    </source>
</evidence>
<dbReference type="GO" id="GO:0008289">
    <property type="term" value="F:lipid binding"/>
    <property type="evidence" value="ECO:0007669"/>
    <property type="project" value="UniProtKB-KW"/>
</dbReference>
<dbReference type="InterPro" id="IPR050270">
    <property type="entry name" value="DegV_domain_contain"/>
</dbReference>
<dbReference type="InterPro" id="IPR043168">
    <property type="entry name" value="DegV_C"/>
</dbReference>
<dbReference type="PROSITE" id="PS51480">
    <property type="entry name" value="DHAL"/>
    <property type="match status" value="1"/>
</dbReference>
<dbReference type="InterPro" id="IPR033470">
    <property type="entry name" value="FakA-like_C"/>
</dbReference>
<dbReference type="RefSeq" id="WP_092452401.1">
    <property type="nucleotide sequence ID" value="NZ_FOJI01000005.1"/>
</dbReference>
<dbReference type="STRING" id="99656.SAMN05421659_10560"/>
<dbReference type="InterPro" id="IPR048394">
    <property type="entry name" value="FakA-like_M"/>
</dbReference>
<dbReference type="SMART" id="SM01120">
    <property type="entry name" value="Dak2"/>
    <property type="match status" value="1"/>
</dbReference>
<dbReference type="Pfam" id="PF02734">
    <property type="entry name" value="Dak2"/>
    <property type="match status" value="1"/>
</dbReference>
<dbReference type="PROSITE" id="PS51482">
    <property type="entry name" value="DEGV"/>
    <property type="match status" value="1"/>
</dbReference>
<dbReference type="Gene3D" id="3.40.50.10170">
    <property type="match status" value="1"/>
</dbReference>
<dbReference type="Gene3D" id="1.25.40.340">
    <property type="match status" value="1"/>
</dbReference>
<dbReference type="OrthoDB" id="9760324at2"/>
<evidence type="ECO:0000259" key="2">
    <source>
        <dbReference type="PROSITE" id="PS51480"/>
    </source>
</evidence>
<dbReference type="GO" id="GO:0006071">
    <property type="term" value="P:glycerol metabolic process"/>
    <property type="evidence" value="ECO:0007669"/>
    <property type="project" value="InterPro"/>
</dbReference>
<dbReference type="PANTHER" id="PTHR33434">
    <property type="entry name" value="DEGV DOMAIN-CONTAINING PROTEIN DR_1986-RELATED"/>
    <property type="match status" value="1"/>
</dbReference>
<keyword evidence="4" id="KW-1185">Reference proteome</keyword>
<dbReference type="AlphaFoldDB" id="A0A1I0PG36"/>
<dbReference type="PANTHER" id="PTHR33434:SF2">
    <property type="entry name" value="FATTY ACID-BINDING PROTEIN TM_1468"/>
    <property type="match status" value="1"/>
</dbReference>
<dbReference type="SUPFAM" id="SSF82549">
    <property type="entry name" value="DAK1/DegV-like"/>
    <property type="match status" value="1"/>
</dbReference>
<proteinExistence type="predicted"/>
<feature type="domain" description="DhaL" evidence="2">
    <location>
        <begin position="12"/>
        <end position="202"/>
    </location>
</feature>
<reference evidence="3 4" key="1">
    <citation type="submission" date="2016-10" db="EMBL/GenBank/DDBJ databases">
        <authorList>
            <person name="de Groot N.N."/>
        </authorList>
    </citation>
    <scope>NUCLEOTIDE SEQUENCE [LARGE SCALE GENOMIC DNA]</scope>
    <source>
        <strain evidence="3 4">DSM 9179</strain>
    </source>
</reference>
<dbReference type="Pfam" id="PF21645">
    <property type="entry name" value="FakA-like_M"/>
    <property type="match status" value="1"/>
</dbReference>
<dbReference type="Proteomes" id="UP000199701">
    <property type="component" value="Unassembled WGS sequence"/>
</dbReference>
<dbReference type="SUPFAM" id="SSF101473">
    <property type="entry name" value="DhaL-like"/>
    <property type="match status" value="1"/>
</dbReference>
<sequence>MRKSIKQVINGSDIWALFNMGAQEVYSNKKYLNSINVFPIADGDTGTNMATTMKAMVEKAHREVSFSKMLHGMSVSGLANARGNSGILFASYIKGLALEGKLYEVINIKQFSNIAHCAVAHLYQAIENPVEGTIISVIRDWANFLFNNNEKYESIQDLFFQAYQTANESLQHTTTQLEILKVNHVVDSGAAGFVKFLNGMNHYFDGGDVEESTPWKTDTMKEIDIYDTNKYQFCTEVFLERPNTSSDYYDFKLDNKIKSELSPYGDSLIVSSQDRKVRVHIHTDSPEIIVETLKEYGSLLEQKVDDMKLQKSVNLKRLSTIGILTDSIADIPEEFKLDNQIHTLPLGILLDDTVYLDKLTIKLKQLFKAIDKSTTYPTSSQPEPGRVKVFLENLLEIYDSLIFITVSSKLSGTYQTISQELKKIDLKGKKVTVIDSRLNSGAQGLLVKAAADFRNKGYRHDDIVKEIKTLIPKTNIYVCLNTLEYAVRSGRVPNTIGKIGKMFGLRPIMTLDKNGNGAAFGIGFSQKSMTRKIFKLVKNILKRKGIKSYSIVHADNSALAFAYKKELTRIIGKEPEFIAEISSIIAIHSGMGCVAVSIIEE</sequence>